<organism evidence="1 2">
    <name type="scientific">Apolygus lucorum</name>
    <name type="common">Small green plant bug</name>
    <name type="synonym">Lygocoris lucorum</name>
    <dbReference type="NCBI Taxonomy" id="248454"/>
    <lineage>
        <taxon>Eukaryota</taxon>
        <taxon>Metazoa</taxon>
        <taxon>Ecdysozoa</taxon>
        <taxon>Arthropoda</taxon>
        <taxon>Hexapoda</taxon>
        <taxon>Insecta</taxon>
        <taxon>Pterygota</taxon>
        <taxon>Neoptera</taxon>
        <taxon>Paraneoptera</taxon>
        <taxon>Hemiptera</taxon>
        <taxon>Heteroptera</taxon>
        <taxon>Panheteroptera</taxon>
        <taxon>Cimicomorpha</taxon>
        <taxon>Miridae</taxon>
        <taxon>Mirini</taxon>
        <taxon>Apolygus</taxon>
    </lineage>
</organism>
<evidence type="ECO:0000313" key="2">
    <source>
        <dbReference type="Proteomes" id="UP000466442"/>
    </source>
</evidence>
<proteinExistence type="predicted"/>
<gene>
    <name evidence="1" type="ORF">GE061_005492</name>
</gene>
<dbReference type="EMBL" id="WIXP02000013">
    <property type="protein sequence ID" value="KAF6201045.1"/>
    <property type="molecule type" value="Genomic_DNA"/>
</dbReference>
<dbReference type="Proteomes" id="UP000466442">
    <property type="component" value="Unassembled WGS sequence"/>
</dbReference>
<comment type="caution">
    <text evidence="1">The sequence shown here is derived from an EMBL/GenBank/DDBJ whole genome shotgun (WGS) entry which is preliminary data.</text>
</comment>
<keyword evidence="2" id="KW-1185">Reference proteome</keyword>
<dbReference type="AlphaFoldDB" id="A0A6A4J4T6"/>
<name>A0A6A4J4T6_APOLU</name>
<protein>
    <submittedName>
        <fullName evidence="1">Uncharacterized protein</fullName>
    </submittedName>
</protein>
<accession>A0A6A4J4T6</accession>
<sequence length="105" mass="11658">MNSLNSSRQLSFRTSSNFITHLAYNFPSLPQSFNRVGKVRMRALAFLTASMVALHSDSIFLILGSCKNLGSTVILSAKNMSYNGLLKKIRRATEETAPTNKRGFL</sequence>
<evidence type="ECO:0000313" key="1">
    <source>
        <dbReference type="EMBL" id="KAF6201045.1"/>
    </source>
</evidence>
<reference evidence="1" key="1">
    <citation type="journal article" date="2021" name="Mol. Ecol. Resour.">
        <title>Apolygus lucorum genome provides insights into omnivorousness and mesophyll feeding.</title>
        <authorList>
            <person name="Liu Y."/>
            <person name="Liu H."/>
            <person name="Wang H."/>
            <person name="Huang T."/>
            <person name="Liu B."/>
            <person name="Yang B."/>
            <person name="Yin L."/>
            <person name="Li B."/>
            <person name="Zhang Y."/>
            <person name="Zhang S."/>
            <person name="Jiang F."/>
            <person name="Zhang X."/>
            <person name="Ren Y."/>
            <person name="Wang B."/>
            <person name="Wang S."/>
            <person name="Lu Y."/>
            <person name="Wu K."/>
            <person name="Fan W."/>
            <person name="Wang G."/>
        </authorList>
    </citation>
    <scope>NUCLEOTIDE SEQUENCE</scope>
    <source>
        <strain evidence="1">12Hb</strain>
    </source>
</reference>